<accession>A0AAV4WZA4</accession>
<organism evidence="1 2">
    <name type="scientific">Caerostris extrusa</name>
    <name type="common">Bark spider</name>
    <name type="synonym">Caerostris bankana</name>
    <dbReference type="NCBI Taxonomy" id="172846"/>
    <lineage>
        <taxon>Eukaryota</taxon>
        <taxon>Metazoa</taxon>
        <taxon>Ecdysozoa</taxon>
        <taxon>Arthropoda</taxon>
        <taxon>Chelicerata</taxon>
        <taxon>Arachnida</taxon>
        <taxon>Araneae</taxon>
        <taxon>Araneomorphae</taxon>
        <taxon>Entelegynae</taxon>
        <taxon>Araneoidea</taxon>
        <taxon>Araneidae</taxon>
        <taxon>Caerostris</taxon>
    </lineage>
</organism>
<evidence type="ECO:0000313" key="2">
    <source>
        <dbReference type="Proteomes" id="UP001054945"/>
    </source>
</evidence>
<dbReference type="Proteomes" id="UP001054945">
    <property type="component" value="Unassembled WGS sequence"/>
</dbReference>
<sequence length="83" mass="9070">MNVFPLVLHLPTTPGGGLKQFQVISFRYADAYLMRFRDIKIEIPSSIPRPPHPLPPHALSRIFHVKEGGFSGSVSGSADDTVG</sequence>
<proteinExistence type="predicted"/>
<evidence type="ECO:0000313" key="1">
    <source>
        <dbReference type="EMBL" id="GIY87623.1"/>
    </source>
</evidence>
<keyword evidence="2" id="KW-1185">Reference proteome</keyword>
<reference evidence="1 2" key="1">
    <citation type="submission" date="2021-06" db="EMBL/GenBank/DDBJ databases">
        <title>Caerostris extrusa draft genome.</title>
        <authorList>
            <person name="Kono N."/>
            <person name="Arakawa K."/>
        </authorList>
    </citation>
    <scope>NUCLEOTIDE SEQUENCE [LARGE SCALE GENOMIC DNA]</scope>
</reference>
<dbReference type="EMBL" id="BPLR01016958">
    <property type="protein sequence ID" value="GIY87623.1"/>
    <property type="molecule type" value="Genomic_DNA"/>
</dbReference>
<comment type="caution">
    <text evidence="1">The sequence shown here is derived from an EMBL/GenBank/DDBJ whole genome shotgun (WGS) entry which is preliminary data.</text>
</comment>
<name>A0AAV4WZA4_CAEEX</name>
<dbReference type="AlphaFoldDB" id="A0AAV4WZA4"/>
<gene>
    <name evidence="1" type="ORF">CEXT_320121</name>
</gene>
<protein>
    <submittedName>
        <fullName evidence="1">Uncharacterized protein</fullName>
    </submittedName>
</protein>